<proteinExistence type="predicted"/>
<keyword evidence="4 5" id="KW-0472">Membrane</keyword>
<feature type="transmembrane region" description="Helical" evidence="5">
    <location>
        <begin position="445"/>
        <end position="462"/>
    </location>
</feature>
<comment type="subcellular location">
    <subcellularLocation>
        <location evidence="1">Membrane</location>
        <topology evidence="1">Multi-pass membrane protein</topology>
    </subcellularLocation>
</comment>
<evidence type="ECO:0000256" key="2">
    <source>
        <dbReference type="ARBA" id="ARBA00022692"/>
    </source>
</evidence>
<feature type="transmembrane region" description="Helical" evidence="5">
    <location>
        <begin position="406"/>
        <end position="424"/>
    </location>
</feature>
<feature type="transmembrane region" description="Helical" evidence="5">
    <location>
        <begin position="331"/>
        <end position="359"/>
    </location>
</feature>
<gene>
    <name evidence="6" type="ORF">AKO1_015772</name>
</gene>
<feature type="transmembrane region" description="Helical" evidence="5">
    <location>
        <begin position="474"/>
        <end position="500"/>
    </location>
</feature>
<organism evidence="6 7">
    <name type="scientific">Acrasis kona</name>
    <dbReference type="NCBI Taxonomy" id="1008807"/>
    <lineage>
        <taxon>Eukaryota</taxon>
        <taxon>Discoba</taxon>
        <taxon>Heterolobosea</taxon>
        <taxon>Tetramitia</taxon>
        <taxon>Eutetramitia</taxon>
        <taxon>Acrasidae</taxon>
        <taxon>Acrasis</taxon>
    </lineage>
</organism>
<accession>A0AAW2ZIS9</accession>
<reference evidence="6 7" key="1">
    <citation type="submission" date="2024-03" db="EMBL/GenBank/DDBJ databases">
        <title>The Acrasis kona genome and developmental transcriptomes reveal deep origins of eukaryotic multicellular pathways.</title>
        <authorList>
            <person name="Sheikh S."/>
            <person name="Fu C.-J."/>
            <person name="Brown M.W."/>
            <person name="Baldauf S.L."/>
        </authorList>
    </citation>
    <scope>NUCLEOTIDE SEQUENCE [LARGE SCALE GENOMIC DNA]</scope>
    <source>
        <strain evidence="6 7">ATCC MYA-3509</strain>
    </source>
</reference>
<evidence type="ECO:0000313" key="7">
    <source>
        <dbReference type="Proteomes" id="UP001431209"/>
    </source>
</evidence>
<dbReference type="GO" id="GO:0015171">
    <property type="term" value="F:amino acid transmembrane transporter activity"/>
    <property type="evidence" value="ECO:0007669"/>
    <property type="project" value="TreeGrafter"/>
</dbReference>
<dbReference type="Pfam" id="PF13520">
    <property type="entry name" value="AA_permease_2"/>
    <property type="match status" value="1"/>
</dbReference>
<comment type="caution">
    <text evidence="6">The sequence shown here is derived from an EMBL/GenBank/DDBJ whole genome shotgun (WGS) entry which is preliminary data.</text>
</comment>
<dbReference type="Gene3D" id="1.20.1740.10">
    <property type="entry name" value="Amino acid/polyamine transporter I"/>
    <property type="match status" value="1"/>
</dbReference>
<evidence type="ECO:0000313" key="6">
    <source>
        <dbReference type="EMBL" id="KAL0488542.1"/>
    </source>
</evidence>
<evidence type="ECO:0000256" key="4">
    <source>
        <dbReference type="ARBA" id="ARBA00023136"/>
    </source>
</evidence>
<feature type="transmembrane region" description="Helical" evidence="5">
    <location>
        <begin position="135"/>
        <end position="164"/>
    </location>
</feature>
<dbReference type="AlphaFoldDB" id="A0AAW2ZIS9"/>
<feature type="transmembrane region" description="Helical" evidence="5">
    <location>
        <begin position="176"/>
        <end position="194"/>
    </location>
</feature>
<keyword evidence="2 5" id="KW-0812">Transmembrane</keyword>
<feature type="transmembrane region" description="Helical" evidence="5">
    <location>
        <begin position="246"/>
        <end position="264"/>
    </location>
</feature>
<dbReference type="PANTHER" id="PTHR43243:SF11">
    <property type="entry name" value="AMINO ACID PERMEASE_ SLC12A DOMAIN-CONTAINING PROTEIN"/>
    <property type="match status" value="1"/>
</dbReference>
<keyword evidence="7" id="KW-1185">Reference proteome</keyword>
<dbReference type="PANTHER" id="PTHR43243">
    <property type="entry name" value="INNER MEMBRANE TRANSPORTER YGJI-RELATED"/>
    <property type="match status" value="1"/>
</dbReference>
<dbReference type="EMBL" id="JAOPGA020001448">
    <property type="protein sequence ID" value="KAL0488542.1"/>
    <property type="molecule type" value="Genomic_DNA"/>
</dbReference>
<feature type="transmembrane region" description="Helical" evidence="5">
    <location>
        <begin position="380"/>
        <end position="400"/>
    </location>
</feature>
<dbReference type="GO" id="GO:0016020">
    <property type="term" value="C:membrane"/>
    <property type="evidence" value="ECO:0007669"/>
    <property type="project" value="UniProtKB-SubCell"/>
</dbReference>
<name>A0AAW2ZIS9_9EUKA</name>
<evidence type="ECO:0000256" key="3">
    <source>
        <dbReference type="ARBA" id="ARBA00022989"/>
    </source>
</evidence>
<dbReference type="InterPro" id="IPR002293">
    <property type="entry name" value="AA/rel_permease1"/>
</dbReference>
<evidence type="ECO:0000256" key="1">
    <source>
        <dbReference type="ARBA" id="ARBA00004141"/>
    </source>
</evidence>
<protein>
    <submittedName>
        <fullName evidence="6">Amino acid permease YdaO</fullName>
    </submittedName>
</protein>
<feature type="transmembrane region" description="Helical" evidence="5">
    <location>
        <begin position="285"/>
        <end position="311"/>
    </location>
</feature>
<evidence type="ECO:0000256" key="5">
    <source>
        <dbReference type="SAM" id="Phobius"/>
    </source>
</evidence>
<sequence length="653" mass="73552">MAHDGQEFVITDIDNEEFRKVPQDQTFVQSILSFFGKSVEEQEFTDQGTIKPKKQDHKKLSELPATAICGNDITSSCLYVIGLCTSYAGVWAPVCLLVVAVVLYLFKSVYEEVGSALALNGASYALLLNTTSKQIASLAACLTIISYVATAVVSASTAMYYILLLPYFQDLDPVRTVFWGTIIILLAFALLNLIGITESAAAAMIIFLLHLACLFMLVFYCLMYAIWEDKFAMLVNNWHHPHNASIQSSIFYGFGAGMLGITGFESSANFIEQQKKGVFPKTLRNMWLAVTFFNPLISFLSLCVMPLSIITDKTTNQSLLSQMGRRAAGRWLEVLLSVDAATVLCGGVLTAYVGIIGLIRQMSSDRCFPQFFLRTNSARGTNHWIILFFFVVCSCMVAVVKEMESLAGVYTISFLSVMFLFAFGDLVLKYKRSRLRRTSRAKRTIIVLAMIGVVVALMANILSGPDHVKYFVLYYGLTAFLVMCMLWRIKILSVVIFLFLSKRKYLPGRLKYIVNWLIDRAKEIKSQSMIYYTKNDSLAMLNKAILYVRQNELTDWLRVVHVVNINNSDQEEIKKHVQEVKNMVSSLDPAYDDVRIDCIIVYSNHDFGPKVIDYISTRYNIPKNLMFISCPSERFSHKISDLGGVRIIVSDIK</sequence>
<dbReference type="Proteomes" id="UP001431209">
    <property type="component" value="Unassembled WGS sequence"/>
</dbReference>
<keyword evidence="3 5" id="KW-1133">Transmembrane helix</keyword>
<feature type="transmembrane region" description="Helical" evidence="5">
    <location>
        <begin position="78"/>
        <end position="106"/>
    </location>
</feature>
<feature type="transmembrane region" description="Helical" evidence="5">
    <location>
        <begin position="201"/>
        <end position="226"/>
    </location>
</feature>